<keyword evidence="3" id="KW-1185">Reference proteome</keyword>
<feature type="region of interest" description="Disordered" evidence="1">
    <location>
        <begin position="132"/>
        <end position="160"/>
    </location>
</feature>
<protein>
    <submittedName>
        <fullName evidence="2">Uncharacterized protein</fullName>
    </submittedName>
</protein>
<reference evidence="3" key="1">
    <citation type="journal article" date="2011" name="Proc. Natl. Acad. Sci. U.S.A.">
        <title>Obligate biotrophy features unraveled by the genomic analysis of rust fungi.</title>
        <authorList>
            <person name="Duplessis S."/>
            <person name="Cuomo C.A."/>
            <person name="Lin Y.-C."/>
            <person name="Aerts A."/>
            <person name="Tisserant E."/>
            <person name="Veneault-Fourrey C."/>
            <person name="Joly D.L."/>
            <person name="Hacquard S."/>
            <person name="Amselem J."/>
            <person name="Cantarel B.L."/>
            <person name="Chiu R."/>
            <person name="Coutinho P.M."/>
            <person name="Feau N."/>
            <person name="Field M."/>
            <person name="Frey P."/>
            <person name="Gelhaye E."/>
            <person name="Goldberg J."/>
            <person name="Grabherr M.G."/>
            <person name="Kodira C.D."/>
            <person name="Kohler A."/>
            <person name="Kuees U."/>
            <person name="Lindquist E.A."/>
            <person name="Lucas S.M."/>
            <person name="Mago R."/>
            <person name="Mauceli E."/>
            <person name="Morin E."/>
            <person name="Murat C."/>
            <person name="Pangilinan J.L."/>
            <person name="Park R."/>
            <person name="Pearson M."/>
            <person name="Quesneville H."/>
            <person name="Rouhier N."/>
            <person name="Sakthikumar S."/>
            <person name="Salamov A.A."/>
            <person name="Schmutz J."/>
            <person name="Selles B."/>
            <person name="Shapiro H."/>
            <person name="Tanguay P."/>
            <person name="Tuskan G.A."/>
            <person name="Henrissat B."/>
            <person name="Van de Peer Y."/>
            <person name="Rouze P."/>
            <person name="Ellis J.G."/>
            <person name="Dodds P.N."/>
            <person name="Schein J.E."/>
            <person name="Zhong S."/>
            <person name="Hamelin R.C."/>
            <person name="Grigoriev I.V."/>
            <person name="Szabo L.J."/>
            <person name="Martin F."/>
        </authorList>
    </citation>
    <scope>NUCLEOTIDE SEQUENCE [LARGE SCALE GENOMIC DNA]</scope>
    <source>
        <strain evidence="3">98AG31 / pathotype 3-4-7</strain>
    </source>
</reference>
<dbReference type="Proteomes" id="UP000001072">
    <property type="component" value="Unassembled WGS sequence"/>
</dbReference>
<organism evidence="3">
    <name type="scientific">Melampsora larici-populina (strain 98AG31 / pathotype 3-4-7)</name>
    <name type="common">Poplar leaf rust fungus</name>
    <dbReference type="NCBI Taxonomy" id="747676"/>
    <lineage>
        <taxon>Eukaryota</taxon>
        <taxon>Fungi</taxon>
        <taxon>Dikarya</taxon>
        <taxon>Basidiomycota</taxon>
        <taxon>Pucciniomycotina</taxon>
        <taxon>Pucciniomycetes</taxon>
        <taxon>Pucciniales</taxon>
        <taxon>Melampsoraceae</taxon>
        <taxon>Melampsora</taxon>
    </lineage>
</organism>
<name>F4SAZ6_MELLP</name>
<dbReference type="InParanoid" id="F4SAZ6"/>
<evidence type="ECO:0000313" key="3">
    <source>
        <dbReference type="Proteomes" id="UP000001072"/>
    </source>
</evidence>
<feature type="region of interest" description="Disordered" evidence="1">
    <location>
        <begin position="1"/>
        <end position="29"/>
    </location>
</feature>
<dbReference type="GeneID" id="18932445"/>
<dbReference type="EMBL" id="GL883182">
    <property type="protein sequence ID" value="EGF98196.1"/>
    <property type="molecule type" value="Genomic_DNA"/>
</dbReference>
<dbReference type="AlphaFoldDB" id="F4SAZ6"/>
<evidence type="ECO:0000313" key="2">
    <source>
        <dbReference type="EMBL" id="EGF98196.1"/>
    </source>
</evidence>
<feature type="compositionally biased region" description="Basic and acidic residues" evidence="1">
    <location>
        <begin position="1"/>
        <end position="10"/>
    </location>
</feature>
<dbReference type="HOGENOM" id="CLU_930918_0_0_1"/>
<feature type="compositionally biased region" description="Low complexity" evidence="1">
    <location>
        <begin position="100"/>
        <end position="118"/>
    </location>
</feature>
<feature type="compositionally biased region" description="Polar residues" evidence="1">
    <location>
        <begin position="70"/>
        <end position="99"/>
    </location>
</feature>
<dbReference type="OrthoDB" id="2512776at2759"/>
<accession>F4SAZ6</accession>
<feature type="region of interest" description="Disordered" evidence="1">
    <location>
        <begin position="61"/>
        <end position="118"/>
    </location>
</feature>
<dbReference type="VEuPathDB" id="FungiDB:MELLADRAFT_73644"/>
<evidence type="ECO:0000256" key="1">
    <source>
        <dbReference type="SAM" id="MobiDB-lite"/>
    </source>
</evidence>
<dbReference type="KEGG" id="mlr:MELLADRAFT_73644"/>
<dbReference type="RefSeq" id="XP_007418531.1">
    <property type="nucleotide sequence ID" value="XM_007418469.1"/>
</dbReference>
<proteinExistence type="predicted"/>
<sequence length="299" mass="33521">MYSKRLRNEETSIPSPFIQNRHEKDSRQDSLVVGSRKHTASELAGVLSKFSDFQFRLSSSNNQNEDELSITPSIETDGYSNYNKQSNQKLGVNQHLGGNSSNSGSRSSSASPLPSPSITSFSQRLIRSISSTSNTPTETINDHNSKLQISPDNLKRKDKLSPGLQLNTNRFLNHHNYKRLDANKNQEDRLMVSTSLVLRNPEERIKVGEIFWIEVVLVNSFERLRKTGAFEVGVIGNEIIGLDDMMLIGPLEEGESGSVRIRCVAMKSGIWSVSVIMRKRNFRKQQIRLMDAVLVGVVA</sequence>
<gene>
    <name evidence="2" type="ORF">MELLADRAFT_73644</name>
</gene>